<evidence type="ECO:0000313" key="1">
    <source>
        <dbReference type="EMBL" id="KAK9001154.1"/>
    </source>
</evidence>
<proteinExistence type="predicted"/>
<dbReference type="EMBL" id="JBBPBN010000036">
    <property type="protein sequence ID" value="KAK9001154.1"/>
    <property type="molecule type" value="Genomic_DNA"/>
</dbReference>
<organism evidence="1 2">
    <name type="scientific">Hibiscus sabdariffa</name>
    <name type="common">roselle</name>
    <dbReference type="NCBI Taxonomy" id="183260"/>
    <lineage>
        <taxon>Eukaryota</taxon>
        <taxon>Viridiplantae</taxon>
        <taxon>Streptophyta</taxon>
        <taxon>Embryophyta</taxon>
        <taxon>Tracheophyta</taxon>
        <taxon>Spermatophyta</taxon>
        <taxon>Magnoliopsida</taxon>
        <taxon>eudicotyledons</taxon>
        <taxon>Gunneridae</taxon>
        <taxon>Pentapetalae</taxon>
        <taxon>rosids</taxon>
        <taxon>malvids</taxon>
        <taxon>Malvales</taxon>
        <taxon>Malvaceae</taxon>
        <taxon>Malvoideae</taxon>
        <taxon>Hibiscus</taxon>
    </lineage>
</organism>
<protein>
    <submittedName>
        <fullName evidence="1">Uncharacterized protein</fullName>
    </submittedName>
</protein>
<keyword evidence="2" id="KW-1185">Reference proteome</keyword>
<evidence type="ECO:0000313" key="2">
    <source>
        <dbReference type="Proteomes" id="UP001396334"/>
    </source>
</evidence>
<reference evidence="1 2" key="1">
    <citation type="journal article" date="2024" name="G3 (Bethesda)">
        <title>Genome assembly of Hibiscus sabdariffa L. provides insights into metabolisms of medicinal natural products.</title>
        <authorList>
            <person name="Kim T."/>
        </authorList>
    </citation>
    <scope>NUCLEOTIDE SEQUENCE [LARGE SCALE GENOMIC DNA]</scope>
    <source>
        <strain evidence="1">TK-2024</strain>
        <tissue evidence="1">Old leaves</tissue>
    </source>
</reference>
<dbReference type="Proteomes" id="UP001396334">
    <property type="component" value="Unassembled WGS sequence"/>
</dbReference>
<gene>
    <name evidence="1" type="ORF">V6N11_082945</name>
</gene>
<accession>A0ABR2QKJ6</accession>
<sequence length="75" mass="8567">MNLSVDFDDLYECALINQRGRPPDDGDRTVEVGLDEGHKRLASLDIQQNESMVNYKEGNDNPRVFYPPNPPFETL</sequence>
<comment type="caution">
    <text evidence="1">The sequence shown here is derived from an EMBL/GenBank/DDBJ whole genome shotgun (WGS) entry which is preliminary data.</text>
</comment>
<name>A0ABR2QKJ6_9ROSI</name>